<evidence type="ECO:0000256" key="2">
    <source>
        <dbReference type="HAMAP-Rule" id="MF_00386"/>
    </source>
</evidence>
<dbReference type="Pfam" id="PF01809">
    <property type="entry name" value="YidD"/>
    <property type="match status" value="1"/>
</dbReference>
<dbReference type="GO" id="GO:0005886">
    <property type="term" value="C:plasma membrane"/>
    <property type="evidence" value="ECO:0007669"/>
    <property type="project" value="UniProtKB-SubCell"/>
</dbReference>
<dbReference type="HAMAP" id="MF_00386">
    <property type="entry name" value="UPF0161_YidD"/>
    <property type="match status" value="1"/>
</dbReference>
<keyword evidence="1 2" id="KW-0472">Membrane</keyword>
<dbReference type="PANTHER" id="PTHR33383:SF1">
    <property type="entry name" value="MEMBRANE PROTEIN INSERTION EFFICIENCY FACTOR-RELATED"/>
    <property type="match status" value="1"/>
</dbReference>
<evidence type="ECO:0000256" key="1">
    <source>
        <dbReference type="ARBA" id="ARBA00023136"/>
    </source>
</evidence>
<name>A0A424YB08_9FIRM</name>
<protein>
    <recommendedName>
        <fullName evidence="2">Putative membrane protein insertion efficiency factor</fullName>
    </recommendedName>
</protein>
<evidence type="ECO:0000313" key="3">
    <source>
        <dbReference type="EMBL" id="RQD73938.1"/>
    </source>
</evidence>
<dbReference type="PANTHER" id="PTHR33383">
    <property type="entry name" value="MEMBRANE PROTEIN INSERTION EFFICIENCY FACTOR-RELATED"/>
    <property type="match status" value="1"/>
</dbReference>
<dbReference type="InterPro" id="IPR002696">
    <property type="entry name" value="Membr_insert_effic_factor_YidD"/>
</dbReference>
<dbReference type="Proteomes" id="UP000285138">
    <property type="component" value="Unassembled WGS sequence"/>
</dbReference>
<reference evidence="3 4" key="1">
    <citation type="submission" date="2018-08" db="EMBL/GenBank/DDBJ databases">
        <title>The metabolism and importance of syntrophic acetate oxidation coupled to methane or sulfide production in haloalkaline environments.</title>
        <authorList>
            <person name="Timmers P.H.A."/>
            <person name="Vavourakis C.D."/>
            <person name="Sorokin D.Y."/>
            <person name="Sinninghe Damste J.S."/>
            <person name="Muyzer G."/>
            <person name="Stams A.J.M."/>
            <person name="Plugge C.M."/>
        </authorList>
    </citation>
    <scope>NUCLEOTIDE SEQUENCE [LARGE SCALE GENOMIC DNA]</scope>
    <source>
        <strain evidence="3">MSAO_Bac1</strain>
    </source>
</reference>
<comment type="caution">
    <text evidence="3">The sequence shown here is derived from an EMBL/GenBank/DDBJ whole genome shotgun (WGS) entry which is preliminary data.</text>
</comment>
<proteinExistence type="inferred from homology"/>
<organism evidence="3 4">
    <name type="scientific">Candidatus Syntrophonatronum acetioxidans</name>
    <dbReference type="NCBI Taxonomy" id="1795816"/>
    <lineage>
        <taxon>Bacteria</taxon>
        <taxon>Bacillati</taxon>
        <taxon>Bacillota</taxon>
        <taxon>Clostridia</taxon>
        <taxon>Eubacteriales</taxon>
        <taxon>Syntrophomonadaceae</taxon>
        <taxon>Candidatus Syntrophonatronum</taxon>
    </lineage>
</organism>
<comment type="function">
    <text evidence="2">Could be involved in insertion of integral membrane proteins into the membrane.</text>
</comment>
<evidence type="ECO:0000313" key="4">
    <source>
        <dbReference type="Proteomes" id="UP000285138"/>
    </source>
</evidence>
<gene>
    <name evidence="3" type="primary">yidD</name>
    <name evidence="3" type="ORF">D5R97_08550</name>
</gene>
<keyword evidence="2" id="KW-1003">Cell membrane</keyword>
<dbReference type="NCBIfam" id="TIGR00278">
    <property type="entry name" value="membrane protein insertion efficiency factor YidD"/>
    <property type="match status" value="1"/>
</dbReference>
<sequence length="87" mass="9969">MELVKFIIKHALICYQKIVSPFLPKTCRFYPTCSEYALRALEKKSLGEALMLTIKRILRCHPFDPGGYDPVPGNEINKRIVSKGDAW</sequence>
<accession>A0A424YB08</accession>
<dbReference type="AlphaFoldDB" id="A0A424YB08"/>
<comment type="subcellular location">
    <subcellularLocation>
        <location evidence="2">Cell membrane</location>
        <topology evidence="2">Peripheral membrane protein</topology>
        <orientation evidence="2">Cytoplasmic side</orientation>
    </subcellularLocation>
</comment>
<comment type="similarity">
    <text evidence="2">Belongs to the UPF0161 family.</text>
</comment>
<dbReference type="SMART" id="SM01234">
    <property type="entry name" value="Haemolytic"/>
    <property type="match status" value="1"/>
</dbReference>
<dbReference type="EMBL" id="QZAA01000231">
    <property type="protein sequence ID" value="RQD73938.1"/>
    <property type="molecule type" value="Genomic_DNA"/>
</dbReference>